<reference evidence="4 5" key="1">
    <citation type="submission" date="2019-03" db="EMBL/GenBank/DDBJ databases">
        <title>Genomic Encyclopedia of Type Strains, Phase IV (KMG-IV): sequencing the most valuable type-strain genomes for metagenomic binning, comparative biology and taxonomic classification.</title>
        <authorList>
            <person name="Goeker M."/>
        </authorList>
    </citation>
    <scope>NUCLEOTIDE SEQUENCE [LARGE SCALE GENOMIC DNA]</scope>
    <source>
        <strain evidence="4 5">DSM 102940</strain>
    </source>
</reference>
<dbReference type="InterPro" id="IPR029001">
    <property type="entry name" value="ITPase-like_fam"/>
</dbReference>
<dbReference type="GO" id="GO:0005737">
    <property type="term" value="C:cytoplasm"/>
    <property type="evidence" value="ECO:0007669"/>
    <property type="project" value="UniProtKB-SubCell"/>
</dbReference>
<dbReference type="EMBL" id="SLWV01000001">
    <property type="protein sequence ID" value="TCO79988.1"/>
    <property type="molecule type" value="Genomic_DNA"/>
</dbReference>
<comment type="caution">
    <text evidence="4">The sequence shown here is derived from an EMBL/GenBank/DDBJ whole genome shotgun (WGS) entry which is preliminary data.</text>
</comment>
<evidence type="ECO:0000313" key="4">
    <source>
        <dbReference type="EMBL" id="TCO79988.1"/>
    </source>
</evidence>
<dbReference type="PIRSF" id="PIRSF006305">
    <property type="entry name" value="Maf"/>
    <property type="match status" value="1"/>
</dbReference>
<keyword evidence="3" id="KW-0546">Nucleotide metabolism</keyword>
<protein>
    <recommendedName>
        <fullName evidence="3">dTTP/UTP pyrophosphatase</fullName>
        <shortName evidence="3">dTTPase/UTPase</shortName>
        <ecNumber evidence="3">3.6.1.9</ecNumber>
    </recommendedName>
    <alternativeName>
        <fullName evidence="3">Nucleoside triphosphate pyrophosphatase</fullName>
    </alternativeName>
    <alternativeName>
        <fullName evidence="3">Nucleotide pyrophosphatase</fullName>
        <shortName evidence="3">Nucleotide PPase</shortName>
    </alternativeName>
</protein>
<dbReference type="CDD" id="cd00555">
    <property type="entry name" value="Maf"/>
    <property type="match status" value="1"/>
</dbReference>
<comment type="similarity">
    <text evidence="3">Belongs to the Maf family. YhdE subfamily.</text>
</comment>
<name>A0A4R2LB44_9FIRM</name>
<evidence type="ECO:0000313" key="5">
    <source>
        <dbReference type="Proteomes" id="UP000294919"/>
    </source>
</evidence>
<dbReference type="Pfam" id="PF02545">
    <property type="entry name" value="Maf"/>
    <property type="match status" value="1"/>
</dbReference>
<dbReference type="AlphaFoldDB" id="A0A4R2LB44"/>
<evidence type="ECO:0000256" key="1">
    <source>
        <dbReference type="ARBA" id="ARBA00001968"/>
    </source>
</evidence>
<comment type="catalytic activity">
    <reaction evidence="3">
        <text>UTP + H2O = UMP + diphosphate + H(+)</text>
        <dbReference type="Rhea" id="RHEA:29395"/>
        <dbReference type="ChEBI" id="CHEBI:15377"/>
        <dbReference type="ChEBI" id="CHEBI:15378"/>
        <dbReference type="ChEBI" id="CHEBI:33019"/>
        <dbReference type="ChEBI" id="CHEBI:46398"/>
        <dbReference type="ChEBI" id="CHEBI:57865"/>
        <dbReference type="EC" id="3.6.1.9"/>
    </reaction>
</comment>
<dbReference type="SUPFAM" id="SSF52972">
    <property type="entry name" value="ITPase-like"/>
    <property type="match status" value="1"/>
</dbReference>
<dbReference type="OrthoDB" id="9807767at2"/>
<dbReference type="HAMAP" id="MF_00528">
    <property type="entry name" value="Maf"/>
    <property type="match status" value="1"/>
</dbReference>
<dbReference type="GO" id="GO:0009117">
    <property type="term" value="P:nucleotide metabolic process"/>
    <property type="evidence" value="ECO:0007669"/>
    <property type="project" value="UniProtKB-KW"/>
</dbReference>
<accession>A0A4R2LB44</accession>
<comment type="catalytic activity">
    <reaction evidence="3">
        <text>dTTP + H2O = dTMP + diphosphate + H(+)</text>
        <dbReference type="Rhea" id="RHEA:28534"/>
        <dbReference type="ChEBI" id="CHEBI:15377"/>
        <dbReference type="ChEBI" id="CHEBI:15378"/>
        <dbReference type="ChEBI" id="CHEBI:33019"/>
        <dbReference type="ChEBI" id="CHEBI:37568"/>
        <dbReference type="ChEBI" id="CHEBI:63528"/>
        <dbReference type="EC" id="3.6.1.9"/>
    </reaction>
</comment>
<feature type="site" description="Important for substrate specificity" evidence="3">
    <location>
        <position position="12"/>
    </location>
</feature>
<feature type="site" description="Important for substrate specificity" evidence="3">
    <location>
        <position position="154"/>
    </location>
</feature>
<dbReference type="RefSeq" id="WP_132241810.1">
    <property type="nucleotide sequence ID" value="NZ_SLWV01000001.1"/>
</dbReference>
<keyword evidence="3" id="KW-0963">Cytoplasm</keyword>
<dbReference type="GO" id="GO:0036221">
    <property type="term" value="F:UTP diphosphatase activity"/>
    <property type="evidence" value="ECO:0007669"/>
    <property type="project" value="RHEA"/>
</dbReference>
<dbReference type="EC" id="3.6.1.9" evidence="3"/>
<feature type="active site" description="Proton acceptor" evidence="3">
    <location>
        <position position="70"/>
    </location>
</feature>
<evidence type="ECO:0000256" key="3">
    <source>
        <dbReference type="HAMAP-Rule" id="MF_00528"/>
    </source>
</evidence>
<comment type="subcellular location">
    <subcellularLocation>
        <location evidence="3">Cytoplasm</location>
    </subcellularLocation>
</comment>
<sequence>MNKIILASGSPRRKEIFEIFETPFEIKVADIEEKIHVGETPEQIAMALAFEKAMAVVENCDQGDIIIAADTIVVKNEVLGKPKNDKDALRMLKLLENDVHFVISGLAVVQAHTFNKFVSFDKTKVKVKQLTNRAMKRYIYTGEVWGKAGAYGIQGKGSAMIEWIEGNYFNVVGLPISKLQSILQDHFQIELI</sequence>
<dbReference type="NCBIfam" id="TIGR00172">
    <property type="entry name" value="maf"/>
    <property type="match status" value="1"/>
</dbReference>
<organism evidence="4 5">
    <name type="scientific">Marinisporobacter balticus</name>
    <dbReference type="NCBI Taxonomy" id="2018667"/>
    <lineage>
        <taxon>Bacteria</taxon>
        <taxon>Bacillati</taxon>
        <taxon>Bacillota</taxon>
        <taxon>Clostridia</taxon>
        <taxon>Peptostreptococcales</taxon>
        <taxon>Thermotaleaceae</taxon>
        <taxon>Marinisporobacter</taxon>
    </lineage>
</organism>
<proteinExistence type="inferred from homology"/>
<dbReference type="Proteomes" id="UP000294919">
    <property type="component" value="Unassembled WGS sequence"/>
</dbReference>
<dbReference type="InterPro" id="IPR003697">
    <property type="entry name" value="Maf-like"/>
</dbReference>
<evidence type="ECO:0000256" key="2">
    <source>
        <dbReference type="ARBA" id="ARBA00022801"/>
    </source>
</evidence>
<comment type="cofactor">
    <cofactor evidence="1 3">
        <name>a divalent metal cation</name>
        <dbReference type="ChEBI" id="CHEBI:60240"/>
    </cofactor>
</comment>
<dbReference type="PANTHER" id="PTHR43213:SF5">
    <property type="entry name" value="BIFUNCTIONAL DTTP_UTP PYROPHOSPHATASE_METHYLTRANSFERASE PROTEIN-RELATED"/>
    <property type="match status" value="1"/>
</dbReference>
<dbReference type="Gene3D" id="3.90.950.10">
    <property type="match status" value="1"/>
</dbReference>
<feature type="site" description="Important for substrate specificity" evidence="3">
    <location>
        <position position="71"/>
    </location>
</feature>
<dbReference type="GO" id="GO:0036218">
    <property type="term" value="F:dTTP diphosphatase activity"/>
    <property type="evidence" value="ECO:0007669"/>
    <property type="project" value="RHEA"/>
</dbReference>
<comment type="caution">
    <text evidence="3">Lacks conserved residue(s) required for the propagation of feature annotation.</text>
</comment>
<keyword evidence="5" id="KW-1185">Reference proteome</keyword>
<keyword evidence="2 3" id="KW-0378">Hydrolase</keyword>
<comment type="function">
    <text evidence="3">Nucleoside triphosphate pyrophosphatase that hydrolyzes dTTP and UTP. May have a dual role in cell division arrest and in preventing the incorporation of modified nucleotides into cellular nucleic acids.</text>
</comment>
<gene>
    <name evidence="4" type="ORF">EV214_101222</name>
</gene>
<dbReference type="PANTHER" id="PTHR43213">
    <property type="entry name" value="BIFUNCTIONAL DTTP/UTP PYROPHOSPHATASE/METHYLTRANSFERASE PROTEIN-RELATED"/>
    <property type="match status" value="1"/>
</dbReference>